<name>A0A6F9DWB9_9ASCI</name>
<dbReference type="PANTHER" id="PTHR10802">
    <property type="entry name" value="MITOCHONDRIAL IMPORT RECEPTOR SUBUNIT TOM40"/>
    <property type="match status" value="1"/>
</dbReference>
<dbReference type="GO" id="GO:0008320">
    <property type="term" value="F:protein transmembrane transporter activity"/>
    <property type="evidence" value="ECO:0007669"/>
    <property type="project" value="InterPro"/>
</dbReference>
<feature type="compositionally biased region" description="Low complexity" evidence="10">
    <location>
        <begin position="39"/>
        <end position="51"/>
    </location>
</feature>
<evidence type="ECO:0000256" key="8">
    <source>
        <dbReference type="ARBA" id="ARBA00023128"/>
    </source>
</evidence>
<evidence type="ECO:0000256" key="6">
    <source>
        <dbReference type="ARBA" id="ARBA00022787"/>
    </source>
</evidence>
<evidence type="ECO:0000256" key="9">
    <source>
        <dbReference type="ARBA" id="ARBA00023136"/>
    </source>
</evidence>
<dbReference type="InterPro" id="IPR037930">
    <property type="entry name" value="Tom40"/>
</dbReference>
<dbReference type="Gene3D" id="2.40.160.10">
    <property type="entry name" value="Porin"/>
    <property type="match status" value="1"/>
</dbReference>
<dbReference type="GO" id="GO:0030150">
    <property type="term" value="P:protein import into mitochondrial matrix"/>
    <property type="evidence" value="ECO:0007669"/>
    <property type="project" value="InterPro"/>
</dbReference>
<comment type="similarity">
    <text evidence="2">Belongs to the Tom40 family.</text>
</comment>
<comment type="subcellular location">
    <subcellularLocation>
        <location evidence="1">Mitochondrion outer membrane</location>
        <topology evidence="1">Multi-pass membrane protein</topology>
    </subcellularLocation>
</comment>
<evidence type="ECO:0000256" key="10">
    <source>
        <dbReference type="SAM" id="MobiDB-lite"/>
    </source>
</evidence>
<protein>
    <submittedName>
        <fullName evidence="11">Mitochondrial import receptor subunit TOM40 homolog</fullName>
    </submittedName>
</protein>
<evidence type="ECO:0000256" key="1">
    <source>
        <dbReference type="ARBA" id="ARBA00004374"/>
    </source>
</evidence>
<evidence type="ECO:0000256" key="4">
    <source>
        <dbReference type="ARBA" id="ARBA00022452"/>
    </source>
</evidence>
<dbReference type="AlphaFoldDB" id="A0A6F9DWB9"/>
<evidence type="ECO:0000256" key="2">
    <source>
        <dbReference type="ARBA" id="ARBA00010510"/>
    </source>
</evidence>
<dbReference type="CDD" id="cd07305">
    <property type="entry name" value="Porin3_Tom40"/>
    <property type="match status" value="1"/>
</dbReference>
<keyword evidence="8" id="KW-0496">Mitochondrion</keyword>
<gene>
    <name evidence="11" type="primary">Tomm40</name>
</gene>
<reference evidence="11" key="1">
    <citation type="submission" date="2020-04" db="EMBL/GenBank/DDBJ databases">
        <authorList>
            <person name="Neveu A P."/>
        </authorList>
    </citation>
    <scope>NUCLEOTIDE SEQUENCE</scope>
    <source>
        <tissue evidence="11">Whole embryo</tissue>
    </source>
</reference>
<sequence length="347" mass="37487">MGNAHAASWPWTSSPDPAQKLEAVVPVPSETIAPPPVAVAPVTPAQPTSAVDSTSSPVDATSSKPTLGTFEDLHKPCKELALQPYEGLRFMVNKGLSSHFQVQHTVHLNNEKSTYKFGSTFVGSQQPSPTEAYPVMIGEMSNEGNLQAQLIHQFGNRLRLKCIGQMAGPKFQSIQLGTDLFLKDSTISVVTADPDPLNGTGMLIVHYLQAITPRISMGSELLYQRGGGRQQAMLTLAGRYQTEDWQLATTLGMAGLHASFFRKANENVQVGVELEASLKTMESVTSLAYQFDLPKMNLLFRGMLTSDWTIGSSLEKKLAPLPITLNMTGTYNIKKDKVAVGLGAVLG</sequence>
<dbReference type="Pfam" id="PF01459">
    <property type="entry name" value="Porin_3"/>
    <property type="match status" value="1"/>
</dbReference>
<proteinExistence type="evidence at transcript level"/>
<evidence type="ECO:0000256" key="7">
    <source>
        <dbReference type="ARBA" id="ARBA00022927"/>
    </source>
</evidence>
<feature type="compositionally biased region" description="Polar residues" evidence="10">
    <location>
        <begin position="52"/>
        <end position="63"/>
    </location>
</feature>
<evidence type="ECO:0000256" key="3">
    <source>
        <dbReference type="ARBA" id="ARBA00022448"/>
    </source>
</evidence>
<keyword evidence="9" id="KW-0472">Membrane</keyword>
<organism evidence="11">
    <name type="scientific">Phallusia mammillata</name>
    <dbReference type="NCBI Taxonomy" id="59560"/>
    <lineage>
        <taxon>Eukaryota</taxon>
        <taxon>Metazoa</taxon>
        <taxon>Chordata</taxon>
        <taxon>Tunicata</taxon>
        <taxon>Ascidiacea</taxon>
        <taxon>Phlebobranchia</taxon>
        <taxon>Ascidiidae</taxon>
        <taxon>Phallusia</taxon>
    </lineage>
</organism>
<dbReference type="InterPro" id="IPR023614">
    <property type="entry name" value="Porin_dom_sf"/>
</dbReference>
<keyword evidence="3" id="KW-0813">Transport</keyword>
<dbReference type="InterPro" id="IPR027246">
    <property type="entry name" value="Porin_Euk/Tom40"/>
</dbReference>
<feature type="region of interest" description="Disordered" evidence="10">
    <location>
        <begin position="1"/>
        <end position="63"/>
    </location>
</feature>
<keyword evidence="7" id="KW-0653">Protein transport</keyword>
<dbReference type="GO" id="GO:0005741">
    <property type="term" value="C:mitochondrial outer membrane"/>
    <property type="evidence" value="ECO:0007669"/>
    <property type="project" value="UniProtKB-SubCell"/>
</dbReference>
<evidence type="ECO:0000256" key="5">
    <source>
        <dbReference type="ARBA" id="ARBA00022692"/>
    </source>
</evidence>
<keyword evidence="6" id="KW-1000">Mitochondrion outer membrane</keyword>
<keyword evidence="4" id="KW-1134">Transmembrane beta strand</keyword>
<keyword evidence="11" id="KW-0675">Receptor</keyword>
<evidence type="ECO:0000313" key="11">
    <source>
        <dbReference type="EMBL" id="CAB3267165.1"/>
    </source>
</evidence>
<accession>A0A6F9DWB9</accession>
<keyword evidence="5" id="KW-0812">Transmembrane</keyword>
<dbReference type="EMBL" id="LR791303">
    <property type="protein sequence ID" value="CAB3267165.1"/>
    <property type="molecule type" value="mRNA"/>
</dbReference>